<dbReference type="InterPro" id="IPR008283">
    <property type="entry name" value="Peptidase_M17_N"/>
</dbReference>
<dbReference type="AlphaFoldDB" id="A0A9D2FQU9"/>
<reference evidence="14" key="2">
    <citation type="submission" date="2021-04" db="EMBL/GenBank/DDBJ databases">
        <authorList>
            <person name="Gilroy R."/>
        </authorList>
    </citation>
    <scope>NUCLEOTIDE SEQUENCE</scope>
    <source>
        <strain evidence="14">1068</strain>
    </source>
</reference>
<evidence type="ECO:0000256" key="8">
    <source>
        <dbReference type="ARBA" id="ARBA00022801"/>
    </source>
</evidence>
<dbReference type="HAMAP" id="MF_00181">
    <property type="entry name" value="Cytosol_peptidase_M17"/>
    <property type="match status" value="1"/>
</dbReference>
<feature type="domain" description="Cytosol aminopeptidase" evidence="13">
    <location>
        <begin position="326"/>
        <end position="333"/>
    </location>
</feature>
<dbReference type="PRINTS" id="PR00481">
    <property type="entry name" value="LAMNOPPTDASE"/>
</dbReference>
<dbReference type="SUPFAM" id="SSF52949">
    <property type="entry name" value="Macro domain-like"/>
    <property type="match status" value="1"/>
</dbReference>
<feature type="non-terminal residue" evidence="14">
    <location>
        <position position="1"/>
    </location>
</feature>
<organism evidence="14 15">
    <name type="scientific">Candidatus Blautia pullicola</name>
    <dbReference type="NCBI Taxonomy" id="2838498"/>
    <lineage>
        <taxon>Bacteria</taxon>
        <taxon>Bacillati</taxon>
        <taxon>Bacillota</taxon>
        <taxon>Clostridia</taxon>
        <taxon>Lachnospirales</taxon>
        <taxon>Lachnospiraceae</taxon>
        <taxon>Blautia</taxon>
    </lineage>
</organism>
<keyword evidence="8" id="KW-0378">Hydrolase</keyword>
<dbReference type="SUPFAM" id="SSF53187">
    <property type="entry name" value="Zn-dependent exopeptidases"/>
    <property type="match status" value="1"/>
</dbReference>
<dbReference type="InterPro" id="IPR011356">
    <property type="entry name" value="Leucine_aapep/pepB"/>
</dbReference>
<dbReference type="Pfam" id="PF02789">
    <property type="entry name" value="Peptidase_M17_N"/>
    <property type="match status" value="1"/>
</dbReference>
<evidence type="ECO:0000256" key="6">
    <source>
        <dbReference type="ARBA" id="ARBA00022438"/>
    </source>
</evidence>
<dbReference type="PANTHER" id="PTHR11963:SF23">
    <property type="entry name" value="CYTOSOL AMINOPEPTIDASE"/>
    <property type="match status" value="1"/>
</dbReference>
<dbReference type="CDD" id="cd00433">
    <property type="entry name" value="Peptidase_M17"/>
    <property type="match status" value="1"/>
</dbReference>
<accession>A0A9D2FQU9</accession>
<dbReference type="Pfam" id="PF00883">
    <property type="entry name" value="Peptidase_M17"/>
    <property type="match status" value="1"/>
</dbReference>
<dbReference type="PROSITE" id="PS00631">
    <property type="entry name" value="CYTOSOL_AP"/>
    <property type="match status" value="1"/>
</dbReference>
<evidence type="ECO:0000313" key="15">
    <source>
        <dbReference type="Proteomes" id="UP000824056"/>
    </source>
</evidence>
<dbReference type="InterPro" id="IPR043472">
    <property type="entry name" value="Macro_dom-like"/>
</dbReference>
<reference evidence="14" key="1">
    <citation type="journal article" date="2021" name="PeerJ">
        <title>Extensive microbial diversity within the chicken gut microbiome revealed by metagenomics and culture.</title>
        <authorList>
            <person name="Gilroy R."/>
            <person name="Ravi A."/>
            <person name="Getino M."/>
            <person name="Pursley I."/>
            <person name="Horton D.L."/>
            <person name="Alikhan N.F."/>
            <person name="Baker D."/>
            <person name="Gharbi K."/>
            <person name="Hall N."/>
            <person name="Watson M."/>
            <person name="Adriaenssens E.M."/>
            <person name="Foster-Nyarko E."/>
            <person name="Jarju S."/>
            <person name="Secka A."/>
            <person name="Antonio M."/>
            <person name="Oren A."/>
            <person name="Chaudhuri R.R."/>
            <person name="La Ragione R."/>
            <person name="Hildebrand F."/>
            <person name="Pallen M.J."/>
        </authorList>
    </citation>
    <scope>NUCLEOTIDE SEQUENCE</scope>
    <source>
        <strain evidence="14">1068</strain>
    </source>
</reference>
<dbReference type="Proteomes" id="UP000824056">
    <property type="component" value="Unassembled WGS sequence"/>
</dbReference>
<evidence type="ECO:0000256" key="2">
    <source>
        <dbReference type="ARBA" id="ARBA00000967"/>
    </source>
</evidence>
<dbReference type="GO" id="GO:0070006">
    <property type="term" value="F:metalloaminopeptidase activity"/>
    <property type="evidence" value="ECO:0007669"/>
    <property type="project" value="InterPro"/>
</dbReference>
<dbReference type="InterPro" id="IPR000819">
    <property type="entry name" value="Peptidase_M17_C"/>
</dbReference>
<protein>
    <recommendedName>
        <fullName evidence="11">Probable cytosol aminopeptidase</fullName>
        <ecNumber evidence="5">3.4.11.1</ecNumber>
        <ecNumber evidence="4">3.4.11.10</ecNumber>
    </recommendedName>
    <alternativeName>
        <fullName evidence="12">Leucine aminopeptidase</fullName>
    </alternativeName>
    <alternativeName>
        <fullName evidence="9">Leucyl aminopeptidase</fullName>
    </alternativeName>
</protein>
<evidence type="ECO:0000256" key="10">
    <source>
        <dbReference type="ARBA" id="ARBA00049972"/>
    </source>
</evidence>
<dbReference type="PANTHER" id="PTHR11963">
    <property type="entry name" value="LEUCINE AMINOPEPTIDASE-RELATED"/>
    <property type="match status" value="1"/>
</dbReference>
<dbReference type="InterPro" id="IPR023042">
    <property type="entry name" value="Peptidase_M17_leu_NH2_pept"/>
</dbReference>
<evidence type="ECO:0000256" key="1">
    <source>
        <dbReference type="ARBA" id="ARBA00000135"/>
    </source>
</evidence>
<dbReference type="Gene3D" id="3.40.220.10">
    <property type="entry name" value="Leucine Aminopeptidase, subunit E, domain 1"/>
    <property type="match status" value="1"/>
</dbReference>
<comment type="catalytic activity">
    <reaction evidence="1">
        <text>Release of an N-terminal amino acid, Xaa-|-Yaa-, in which Xaa is preferably Leu, but may be other amino acids including Pro although not Arg or Lys, and Yaa may be Pro. Amino acid amides and methyl esters are also readily hydrolyzed, but rates on arylamides are exceedingly low.</text>
        <dbReference type="EC" id="3.4.11.1"/>
    </reaction>
</comment>
<evidence type="ECO:0000256" key="3">
    <source>
        <dbReference type="ARBA" id="ARBA00009528"/>
    </source>
</evidence>
<dbReference type="GO" id="GO:0030145">
    <property type="term" value="F:manganese ion binding"/>
    <property type="evidence" value="ECO:0007669"/>
    <property type="project" value="InterPro"/>
</dbReference>
<sequence>ICKGAYFKMKTYGFTELSEIPALLLPLYEDKKVPSELSWLESWLQNLELKAGKVYHVLTGKQPGTILLLGLGKPEEISYSKLGKYVGQAVRSLKQEVCLCCDTVSGQNLEFEKAVYEMAFACALSSYEFTKIGEDIKDPQAISFLSSREVRPICQDAFLTASCVNHARDLGNTPSNYMTPEALADAAQALASQLDLECEILTNQELEALGAGAILGVNRGSSHGARLITLRYRGAGQEPFTALVGKGLTFDSGGYNLKSSGGMYGMKFDMCGAANALCALELIARRKSKVNVMAVLGATENKIGPDAYTCNDVLVSLSGKTIEITNTDAEGRLVLCDAITYAQRQGASRIIDMATLTGACVTALGKNYTGAFTNAPDFLAGFQKASDAALEKIWQLPLDQEFKEQVEKSDVAHMTNSVSGAGGGSSLAAAFLSEFLEKDTQWIHLDIAGSGSFSKDRPHMAKGATGVMVRTLGEFFR</sequence>
<comment type="caution">
    <text evidence="14">The sequence shown here is derived from an EMBL/GenBank/DDBJ whole genome shotgun (WGS) entry which is preliminary data.</text>
</comment>
<proteinExistence type="inferred from homology"/>
<comment type="function">
    <text evidence="10">Presumably involved in the processing and regular turnover of intracellular proteins. Catalyzes the removal of unsubstituted N-terminal amino acids from various peptides.</text>
</comment>
<dbReference type="EC" id="3.4.11.1" evidence="5"/>
<comment type="catalytic activity">
    <reaction evidence="2">
        <text>Release of an N-terminal amino acid, preferentially leucine, but not glutamic or aspartic acids.</text>
        <dbReference type="EC" id="3.4.11.10"/>
    </reaction>
</comment>
<name>A0A9D2FQU9_9FIRM</name>
<evidence type="ECO:0000256" key="11">
    <source>
        <dbReference type="ARBA" id="ARBA00050021"/>
    </source>
</evidence>
<keyword evidence="7" id="KW-0645">Protease</keyword>
<evidence type="ECO:0000313" key="14">
    <source>
        <dbReference type="EMBL" id="HIZ64961.1"/>
    </source>
</evidence>
<evidence type="ECO:0000259" key="13">
    <source>
        <dbReference type="PROSITE" id="PS00631"/>
    </source>
</evidence>
<gene>
    <name evidence="14" type="ORF">H9809_03515</name>
</gene>
<evidence type="ECO:0000256" key="12">
    <source>
        <dbReference type="ARBA" id="ARBA00050061"/>
    </source>
</evidence>
<evidence type="ECO:0000256" key="7">
    <source>
        <dbReference type="ARBA" id="ARBA00022670"/>
    </source>
</evidence>
<keyword evidence="6 14" id="KW-0031">Aminopeptidase</keyword>
<dbReference type="GO" id="GO:0006508">
    <property type="term" value="P:proteolysis"/>
    <property type="evidence" value="ECO:0007669"/>
    <property type="project" value="UniProtKB-KW"/>
</dbReference>
<comment type="similarity">
    <text evidence="3">Belongs to the peptidase M17 family.</text>
</comment>
<dbReference type="EC" id="3.4.11.10" evidence="4"/>
<dbReference type="GO" id="GO:0005737">
    <property type="term" value="C:cytoplasm"/>
    <property type="evidence" value="ECO:0007669"/>
    <property type="project" value="InterPro"/>
</dbReference>
<evidence type="ECO:0000256" key="9">
    <source>
        <dbReference type="ARBA" id="ARBA00033172"/>
    </source>
</evidence>
<dbReference type="Gene3D" id="3.40.630.10">
    <property type="entry name" value="Zn peptidases"/>
    <property type="match status" value="1"/>
</dbReference>
<evidence type="ECO:0000256" key="5">
    <source>
        <dbReference type="ARBA" id="ARBA00012565"/>
    </source>
</evidence>
<dbReference type="EMBL" id="DXBG01000083">
    <property type="protein sequence ID" value="HIZ64961.1"/>
    <property type="molecule type" value="Genomic_DNA"/>
</dbReference>
<evidence type="ECO:0000256" key="4">
    <source>
        <dbReference type="ARBA" id="ARBA00011936"/>
    </source>
</evidence>